<evidence type="ECO:0008006" key="3">
    <source>
        <dbReference type="Google" id="ProtNLM"/>
    </source>
</evidence>
<dbReference type="RefSeq" id="WP_122637884.1">
    <property type="nucleotide sequence ID" value="NZ_QWIU01000003.1"/>
</dbReference>
<accession>A0A3M7TB67</accession>
<comment type="caution">
    <text evidence="1">The sequence shown here is derived from an EMBL/GenBank/DDBJ whole genome shotgun (WGS) entry which is preliminary data.</text>
</comment>
<protein>
    <recommendedName>
        <fullName evidence="3">F5/8 type C domain-containing protein</fullName>
    </recommendedName>
</protein>
<organism evidence="1 2">
    <name type="scientific">Chryseobacterium nematophagum</name>
    <dbReference type="NCBI Taxonomy" id="2305228"/>
    <lineage>
        <taxon>Bacteria</taxon>
        <taxon>Pseudomonadati</taxon>
        <taxon>Bacteroidota</taxon>
        <taxon>Flavobacteriia</taxon>
        <taxon>Flavobacteriales</taxon>
        <taxon>Weeksellaceae</taxon>
        <taxon>Chryseobacterium group</taxon>
        <taxon>Chryseobacterium</taxon>
    </lineage>
</organism>
<sequence>MEKILLFLSLSCGLHGFSQLIQIPVYASISSQPAQPGSEVAKLLDGDNATIYPSKWSQNGIPDEVKFYFTSNVASIKKLIYTPRQSDGTNGIWTNVSISYISYSTQTAPNTFISVSNNLIWPANAQDKEVVFPLIIQENIFFLLISC</sequence>
<dbReference type="Gene3D" id="2.60.120.260">
    <property type="entry name" value="Galactose-binding domain-like"/>
    <property type="match status" value="1"/>
</dbReference>
<dbReference type="EMBL" id="QWIU01000003">
    <property type="protein sequence ID" value="RNA60491.1"/>
    <property type="molecule type" value="Genomic_DNA"/>
</dbReference>
<name>A0A3M7TB67_9FLAO</name>
<gene>
    <name evidence="1" type="ORF">D1631_18540</name>
</gene>
<reference evidence="1 2" key="1">
    <citation type="submission" date="2018-08" db="EMBL/GenBank/DDBJ databases">
        <title>Chryseobacterium nematophagum: a novel matrix digesting pathogen of nematodes.</title>
        <authorList>
            <person name="Page A."/>
            <person name="Roberts M."/>
            <person name="Felix M.-A."/>
            <person name="Weir W."/>
        </authorList>
    </citation>
    <scope>NUCLEOTIDE SEQUENCE [LARGE SCALE GENOMIC DNA]</scope>
    <source>
        <strain evidence="1 2">JUb129</strain>
    </source>
</reference>
<dbReference type="Proteomes" id="UP000278775">
    <property type="component" value="Unassembled WGS sequence"/>
</dbReference>
<dbReference type="SUPFAM" id="SSF49785">
    <property type="entry name" value="Galactose-binding domain-like"/>
    <property type="match status" value="1"/>
</dbReference>
<proteinExistence type="predicted"/>
<dbReference type="OrthoDB" id="3954368at2"/>
<evidence type="ECO:0000313" key="2">
    <source>
        <dbReference type="Proteomes" id="UP000278775"/>
    </source>
</evidence>
<dbReference type="AlphaFoldDB" id="A0A3M7TB67"/>
<dbReference type="InterPro" id="IPR008979">
    <property type="entry name" value="Galactose-bd-like_sf"/>
</dbReference>
<evidence type="ECO:0000313" key="1">
    <source>
        <dbReference type="EMBL" id="RNA60491.1"/>
    </source>
</evidence>